<evidence type="ECO:0000256" key="4">
    <source>
        <dbReference type="ARBA" id="ARBA00022679"/>
    </source>
</evidence>
<evidence type="ECO:0000256" key="11">
    <source>
        <dbReference type="SAM" id="MobiDB-lite"/>
    </source>
</evidence>
<dbReference type="GO" id="GO:0004808">
    <property type="term" value="F:tRNA (5-methylaminomethyl-2-thiouridylate)(34)-methyltransferase activity"/>
    <property type="evidence" value="ECO:0007669"/>
    <property type="project" value="UniProtKB-EC"/>
</dbReference>
<keyword evidence="5 10" id="KW-0949">S-adenosyl-L-methionine</keyword>
<evidence type="ECO:0000256" key="1">
    <source>
        <dbReference type="ARBA" id="ARBA00022490"/>
    </source>
</evidence>
<sequence length="669" mass="72887">MNRDNRPWGPTPAPALTWTESGEPYSSSFDDLYYSREDGMAESRHVFLAGNRLPERWQAHGDTDFRIAETGFGTGLNFLLGWQAWRREPGTRPRLHYVAVEKFPMTREELSRALASWPELTPLAQALLQAWPGRLPGQHRLLFDEGQVVLDLWWEDAGEAFADLARQGPLFDAWYLDGFAPARNESMWQPALFHSMAALSRPGATVATFTAAGDVRRGLAAAGFQMTRVPGFGRKRESLAGHIDRPAAGAPCRETPWDLPDHPADKPQSALVVGAGLAGCLLAKALAERGVRVQLLDRGSLAGEASGNEQGILYTRLSRKHSALTDFALQSFSHAARLYRHHFASGTLQAGEDGALCGSFHQQADQAELALMSDALEELGELAQVLDAGMAEEKLGAQPALGGYWFPGSGWLRPPAVCRAMLASPLIELREHCGPLALAADQGRWRAVDETGNTIASAQIAVLCTGTGSTAFDATRYLPLQSIRGQTSYLPATGASRRLRAAFCHKGYISPAREGVHCIGASFKLRDNSVQIRAAEHRENVDKLASALPQWADDLARLDPGTMAGRVGFRCASPDYLPVAGPVPRRTDFLHTYGALRKNAKQLIDSRGDYMRGLYINTAHGSRGLSSAPLCAELLASMICREPPPLSSELSRALSPARFLIRDLARNRV</sequence>
<evidence type="ECO:0000256" key="2">
    <source>
        <dbReference type="ARBA" id="ARBA00022603"/>
    </source>
</evidence>
<dbReference type="EC" id="2.1.1.61" evidence="10"/>
<evidence type="ECO:0000256" key="3">
    <source>
        <dbReference type="ARBA" id="ARBA00022630"/>
    </source>
</evidence>
<dbReference type="EC" id="1.5.-.-" evidence="10"/>
<feature type="region of interest" description="tRNA (mnm(5)s(2)U34)-methyltransferase" evidence="10">
    <location>
        <begin position="1"/>
        <end position="244"/>
    </location>
</feature>
<evidence type="ECO:0000256" key="5">
    <source>
        <dbReference type="ARBA" id="ARBA00022691"/>
    </source>
</evidence>
<dbReference type="GO" id="GO:0016645">
    <property type="term" value="F:oxidoreductase activity, acting on the CH-NH group of donors"/>
    <property type="evidence" value="ECO:0007669"/>
    <property type="project" value="InterPro"/>
</dbReference>
<evidence type="ECO:0000313" key="14">
    <source>
        <dbReference type="EMBL" id="TDG14154.1"/>
    </source>
</evidence>
<dbReference type="Gene3D" id="3.30.9.10">
    <property type="entry name" value="D-Amino Acid Oxidase, subunit A, domain 2"/>
    <property type="match status" value="1"/>
</dbReference>
<keyword evidence="2 10" id="KW-0489">Methyltransferase</keyword>
<dbReference type="InterPro" id="IPR029063">
    <property type="entry name" value="SAM-dependent_MTases_sf"/>
</dbReference>
<comment type="caution">
    <text evidence="14">The sequence shown here is derived from an EMBL/GenBank/DDBJ whole genome shotgun (WGS) entry which is preliminary data.</text>
</comment>
<dbReference type="HAMAP" id="MF_01102">
    <property type="entry name" value="MnmC"/>
    <property type="match status" value="1"/>
</dbReference>
<comment type="cofactor">
    <cofactor evidence="10">
        <name>FAD</name>
        <dbReference type="ChEBI" id="CHEBI:57692"/>
    </cofactor>
</comment>
<evidence type="ECO:0000259" key="13">
    <source>
        <dbReference type="Pfam" id="PF05430"/>
    </source>
</evidence>
<keyword evidence="9 10" id="KW-0511">Multifunctional enzyme</keyword>
<dbReference type="GO" id="GO:0050660">
    <property type="term" value="F:flavin adenine dinucleotide binding"/>
    <property type="evidence" value="ECO:0007669"/>
    <property type="project" value="UniProtKB-UniRule"/>
</dbReference>
<evidence type="ECO:0000256" key="8">
    <source>
        <dbReference type="ARBA" id="ARBA00023002"/>
    </source>
</evidence>
<dbReference type="InterPro" id="IPR006076">
    <property type="entry name" value="FAD-dep_OxRdtase"/>
</dbReference>
<keyword evidence="3 10" id="KW-0285">Flavoprotein</keyword>
<keyword evidence="4 10" id="KW-0808">Transferase</keyword>
<feature type="domain" description="FAD dependent oxidoreductase" evidence="12">
    <location>
        <begin position="271"/>
        <end position="637"/>
    </location>
</feature>
<dbReference type="SUPFAM" id="SSF51905">
    <property type="entry name" value="FAD/NAD(P)-binding domain"/>
    <property type="match status" value="1"/>
</dbReference>
<keyword evidence="1 10" id="KW-0963">Cytoplasm</keyword>
<dbReference type="Gene3D" id="3.40.50.150">
    <property type="entry name" value="Vaccinia Virus protein VP39"/>
    <property type="match status" value="1"/>
</dbReference>
<dbReference type="NCBIfam" id="TIGR03197">
    <property type="entry name" value="MnmC_Cterm"/>
    <property type="match status" value="1"/>
</dbReference>
<dbReference type="NCBIfam" id="NF002481">
    <property type="entry name" value="PRK01747.1-2"/>
    <property type="match status" value="1"/>
</dbReference>
<feature type="domain" description="MnmC-like methyltransferase" evidence="13">
    <location>
        <begin position="118"/>
        <end position="242"/>
    </location>
</feature>
<dbReference type="InterPro" id="IPR017610">
    <property type="entry name" value="tRNA_S-uridine_synth_MnmC_C"/>
</dbReference>
<evidence type="ECO:0000313" key="15">
    <source>
        <dbReference type="Proteomes" id="UP000295554"/>
    </source>
</evidence>
<comment type="subcellular location">
    <subcellularLocation>
        <location evidence="10">Cytoplasm</location>
    </subcellularLocation>
</comment>
<dbReference type="Gene3D" id="3.50.50.60">
    <property type="entry name" value="FAD/NAD(P)-binding domain"/>
    <property type="match status" value="1"/>
</dbReference>
<organism evidence="14 15">
    <name type="scientific">Seongchinamella unica</name>
    <dbReference type="NCBI Taxonomy" id="2547392"/>
    <lineage>
        <taxon>Bacteria</taxon>
        <taxon>Pseudomonadati</taxon>
        <taxon>Pseudomonadota</taxon>
        <taxon>Gammaproteobacteria</taxon>
        <taxon>Cellvibrionales</taxon>
        <taxon>Halieaceae</taxon>
        <taxon>Seongchinamella</taxon>
    </lineage>
</organism>
<dbReference type="InterPro" id="IPR023032">
    <property type="entry name" value="tRNA_MAMT_biosynth_bifunc_MnmC"/>
</dbReference>
<dbReference type="PANTHER" id="PTHR13847:SF283">
    <property type="entry name" value="TRNA 5-METHYLAMINOMETHYL-2-THIOURIDINE BIOSYNTHESIS BIFUNCTIONAL PROTEIN MNMC"/>
    <property type="match status" value="1"/>
</dbReference>
<dbReference type="AlphaFoldDB" id="A0A4V2ZXK0"/>
<evidence type="ECO:0000256" key="6">
    <source>
        <dbReference type="ARBA" id="ARBA00022694"/>
    </source>
</evidence>
<evidence type="ECO:0000259" key="12">
    <source>
        <dbReference type="Pfam" id="PF01266"/>
    </source>
</evidence>
<protein>
    <recommendedName>
        <fullName evidence="10">tRNA 5-methylaminomethyl-2-thiouridine biosynthesis bifunctional protein MnmC</fullName>
        <shortName evidence="10">tRNA mnm(5)s(2)U biosynthesis bifunctional protein</shortName>
    </recommendedName>
    <domain>
        <recommendedName>
            <fullName evidence="10">tRNA (mnm(5)s(2)U34)-methyltransferase</fullName>
            <ecNumber evidence="10">2.1.1.61</ecNumber>
        </recommendedName>
    </domain>
    <domain>
        <recommendedName>
            <fullName evidence="10">FAD-dependent cmnm(5)s(2)U34 oxidoreductase</fullName>
            <ecNumber evidence="10">1.5.-.-</ecNumber>
        </recommendedName>
    </domain>
</protein>
<comment type="catalytic activity">
    <reaction evidence="10">
        <text>5-aminomethyl-2-thiouridine(34) in tRNA + S-adenosyl-L-methionine = 5-methylaminomethyl-2-thiouridine(34) in tRNA + S-adenosyl-L-homocysteine + H(+)</text>
        <dbReference type="Rhea" id="RHEA:19569"/>
        <dbReference type="Rhea" id="RHEA-COMP:10195"/>
        <dbReference type="Rhea" id="RHEA-COMP:10197"/>
        <dbReference type="ChEBI" id="CHEBI:15378"/>
        <dbReference type="ChEBI" id="CHEBI:57856"/>
        <dbReference type="ChEBI" id="CHEBI:59789"/>
        <dbReference type="ChEBI" id="CHEBI:74454"/>
        <dbReference type="ChEBI" id="CHEBI:74455"/>
        <dbReference type="EC" id="2.1.1.61"/>
    </reaction>
</comment>
<dbReference type="InterPro" id="IPR036188">
    <property type="entry name" value="FAD/NAD-bd_sf"/>
</dbReference>
<keyword evidence="8 10" id="KW-0560">Oxidoreductase</keyword>
<dbReference type="Pfam" id="PF05430">
    <property type="entry name" value="Methyltransf_30"/>
    <property type="match status" value="1"/>
</dbReference>
<proteinExistence type="inferred from homology"/>
<keyword evidence="15" id="KW-1185">Reference proteome</keyword>
<name>A0A4V2ZXK0_9GAMM</name>
<keyword evidence="6 10" id="KW-0819">tRNA processing</keyword>
<evidence type="ECO:0000256" key="7">
    <source>
        <dbReference type="ARBA" id="ARBA00022827"/>
    </source>
</evidence>
<dbReference type="SUPFAM" id="SSF54373">
    <property type="entry name" value="FAD-linked reductases, C-terminal domain"/>
    <property type="match status" value="1"/>
</dbReference>
<dbReference type="GO" id="GO:0032259">
    <property type="term" value="P:methylation"/>
    <property type="evidence" value="ECO:0007669"/>
    <property type="project" value="UniProtKB-KW"/>
</dbReference>
<accession>A0A4V2ZXK0</accession>
<evidence type="ECO:0000256" key="9">
    <source>
        <dbReference type="ARBA" id="ARBA00023268"/>
    </source>
</evidence>
<dbReference type="NCBIfam" id="NF033855">
    <property type="entry name" value="tRNA_MNMC2"/>
    <property type="match status" value="1"/>
</dbReference>
<dbReference type="PANTHER" id="PTHR13847">
    <property type="entry name" value="SARCOSINE DEHYDROGENASE-RELATED"/>
    <property type="match status" value="1"/>
</dbReference>
<dbReference type="Pfam" id="PF01266">
    <property type="entry name" value="DAO"/>
    <property type="match status" value="1"/>
</dbReference>
<evidence type="ECO:0000256" key="10">
    <source>
        <dbReference type="HAMAP-Rule" id="MF_01102"/>
    </source>
</evidence>
<dbReference type="EMBL" id="SMSE01000002">
    <property type="protein sequence ID" value="TDG14154.1"/>
    <property type="molecule type" value="Genomic_DNA"/>
</dbReference>
<dbReference type="RefSeq" id="WP_133212835.1">
    <property type="nucleotide sequence ID" value="NZ_SMSE01000002.1"/>
</dbReference>
<feature type="region of interest" description="FAD-dependent cmnm(5)s(2)U34 oxidoreductase" evidence="10">
    <location>
        <begin position="273"/>
        <end position="669"/>
    </location>
</feature>
<feature type="region of interest" description="Disordered" evidence="11">
    <location>
        <begin position="243"/>
        <end position="263"/>
    </location>
</feature>
<comment type="function">
    <text evidence="10">Catalyzes the last two steps in the biosynthesis of 5-methylaminomethyl-2-thiouridine (mnm(5)s(2)U) at the wobble position (U34) in tRNA. Catalyzes the FAD-dependent demodification of cmnm(5)s(2)U34 to nm(5)s(2)U34, followed by the transfer of a methyl group from S-adenosyl-L-methionine to nm(5)s(2)U34, to form mnm(5)s(2)U34.</text>
</comment>
<keyword evidence="7 10" id="KW-0274">FAD</keyword>
<reference evidence="14 15" key="1">
    <citation type="submission" date="2019-03" db="EMBL/GenBank/DDBJ databases">
        <title>Seongchinamella monodicae gen. nov., sp. nov., a novel member of the Gammaproteobacteria isolated from a tidal mudflat of beach.</title>
        <authorList>
            <person name="Yang H.G."/>
            <person name="Kang J.W."/>
            <person name="Lee S.D."/>
        </authorList>
    </citation>
    <scope>NUCLEOTIDE SEQUENCE [LARGE SCALE GENOMIC DNA]</scope>
    <source>
        <strain evidence="14 15">GH4-78</strain>
    </source>
</reference>
<dbReference type="OrthoDB" id="9786494at2"/>
<gene>
    <name evidence="10 14" type="primary">mnmC</name>
    <name evidence="14" type="ORF">E2F43_11815</name>
</gene>
<dbReference type="InterPro" id="IPR047785">
    <property type="entry name" value="tRNA_MNMC2"/>
</dbReference>
<comment type="similarity">
    <text evidence="10">In the C-terminal section; belongs to the DAO family.</text>
</comment>
<dbReference type="GO" id="GO:0005737">
    <property type="term" value="C:cytoplasm"/>
    <property type="evidence" value="ECO:0007669"/>
    <property type="project" value="UniProtKB-SubCell"/>
</dbReference>
<dbReference type="InterPro" id="IPR008471">
    <property type="entry name" value="MnmC-like_methylTransf"/>
</dbReference>
<comment type="similarity">
    <text evidence="10">In the N-terminal section; belongs to the methyltransferase superfamily. tRNA (mnm(5)s(2)U34)-methyltransferase family.</text>
</comment>
<dbReference type="Proteomes" id="UP000295554">
    <property type="component" value="Unassembled WGS sequence"/>
</dbReference>
<dbReference type="GO" id="GO:0002097">
    <property type="term" value="P:tRNA wobble base modification"/>
    <property type="evidence" value="ECO:0007669"/>
    <property type="project" value="UniProtKB-UniRule"/>
</dbReference>